<evidence type="ECO:0000256" key="6">
    <source>
        <dbReference type="ARBA" id="ARBA00022989"/>
    </source>
</evidence>
<evidence type="ECO:0000256" key="2">
    <source>
        <dbReference type="ARBA" id="ARBA00022475"/>
    </source>
</evidence>
<feature type="transmembrane region" description="Helical" evidence="8">
    <location>
        <begin position="337"/>
        <end position="355"/>
    </location>
</feature>
<feature type="transmembrane region" description="Helical" evidence="8">
    <location>
        <begin position="175"/>
        <end position="193"/>
    </location>
</feature>
<keyword evidence="2" id="KW-1003">Cell membrane</keyword>
<keyword evidence="10" id="KW-1185">Reference proteome</keyword>
<gene>
    <name evidence="9" type="ORF">SAMN05444274_10871</name>
</gene>
<dbReference type="GO" id="GO:0016763">
    <property type="term" value="F:pentosyltransferase activity"/>
    <property type="evidence" value="ECO:0007669"/>
    <property type="project" value="TreeGrafter"/>
</dbReference>
<proteinExistence type="predicted"/>
<dbReference type="EMBL" id="FQUM01000008">
    <property type="protein sequence ID" value="SHF73823.1"/>
    <property type="molecule type" value="Genomic_DNA"/>
</dbReference>
<accession>A0A1M5E3L6</accession>
<dbReference type="PANTHER" id="PTHR33908">
    <property type="entry name" value="MANNOSYLTRANSFERASE YKCB-RELATED"/>
    <property type="match status" value="1"/>
</dbReference>
<organism evidence="9 10">
    <name type="scientific">Mariniphaga anaerophila</name>
    <dbReference type="NCBI Taxonomy" id="1484053"/>
    <lineage>
        <taxon>Bacteria</taxon>
        <taxon>Pseudomonadati</taxon>
        <taxon>Bacteroidota</taxon>
        <taxon>Bacteroidia</taxon>
        <taxon>Marinilabiliales</taxon>
        <taxon>Prolixibacteraceae</taxon>
        <taxon>Mariniphaga</taxon>
    </lineage>
</organism>
<dbReference type="GO" id="GO:0009103">
    <property type="term" value="P:lipopolysaccharide biosynthetic process"/>
    <property type="evidence" value="ECO:0007669"/>
    <property type="project" value="UniProtKB-ARBA"/>
</dbReference>
<evidence type="ECO:0000256" key="7">
    <source>
        <dbReference type="ARBA" id="ARBA00023136"/>
    </source>
</evidence>
<evidence type="ECO:0000313" key="9">
    <source>
        <dbReference type="EMBL" id="SHF73823.1"/>
    </source>
</evidence>
<keyword evidence="3 9" id="KW-0328">Glycosyltransferase</keyword>
<dbReference type="GO" id="GO:0005886">
    <property type="term" value="C:plasma membrane"/>
    <property type="evidence" value="ECO:0007669"/>
    <property type="project" value="UniProtKB-SubCell"/>
</dbReference>
<keyword evidence="5 8" id="KW-0812">Transmembrane</keyword>
<protein>
    <submittedName>
        <fullName evidence="9">Dolichyl-phosphate-mannose-protein mannosyltransferase</fullName>
    </submittedName>
</protein>
<feature type="transmembrane region" description="Helical" evidence="8">
    <location>
        <begin position="12"/>
        <end position="34"/>
    </location>
</feature>
<dbReference type="RefSeq" id="WP_073002901.1">
    <property type="nucleotide sequence ID" value="NZ_FQUM01000008.1"/>
</dbReference>
<sequence length="472" mass="53835">MKISAIKLKNYLFIVPLLFVVIVKFPHLYLPYFWDEAWSYFPAVYKMYENGPGLLPGALPLWDAKGHPLFFFFLSSLWMKLVGTSVFAVHILPLLISLGTLTATFFLVKKHAGLWAANIAVMLFSVQSLFLAQATMLLPEMLVTLLLLLSTNAYLNKKLALFALLASLMVLTKETSIIFIGGFLLFHFIISLIQKENLSKFVKESLWLVVPIFIYGAFLILHKKEFGSYFFNEHLNYVQADFTTILRKLKIAAGIIFTRYGRIIILAAVIFALASVLIRKRKIENGKLLALATLQIIVFVLFSALNFYTQRYMLSLLALFMVIAGVILSQSKFENRIANRIILVVITAIPLVYTFTQKTNADSDLGYAEVVKTHQQMVEFCEGQGWHDESIATSFNLIFCLRNPHLGYLSSEKNFKNVMILNKYRDAEIFLNECTSYGVTAQMDTIKNENKLIKEFKLKHAWGEIYTNKALK</sequence>
<feature type="transmembrane region" description="Helical" evidence="8">
    <location>
        <begin position="205"/>
        <end position="222"/>
    </location>
</feature>
<evidence type="ECO:0000256" key="4">
    <source>
        <dbReference type="ARBA" id="ARBA00022679"/>
    </source>
</evidence>
<reference evidence="9 10" key="1">
    <citation type="submission" date="2016-11" db="EMBL/GenBank/DDBJ databases">
        <authorList>
            <person name="Jaros S."/>
            <person name="Januszkiewicz K."/>
            <person name="Wedrychowicz H."/>
        </authorList>
    </citation>
    <scope>NUCLEOTIDE SEQUENCE [LARGE SCALE GENOMIC DNA]</scope>
    <source>
        <strain evidence="9 10">DSM 26910</strain>
    </source>
</reference>
<dbReference type="PANTHER" id="PTHR33908:SF11">
    <property type="entry name" value="MEMBRANE PROTEIN"/>
    <property type="match status" value="1"/>
</dbReference>
<feature type="transmembrane region" description="Helical" evidence="8">
    <location>
        <begin position="251"/>
        <end position="276"/>
    </location>
</feature>
<evidence type="ECO:0000256" key="1">
    <source>
        <dbReference type="ARBA" id="ARBA00004651"/>
    </source>
</evidence>
<comment type="subcellular location">
    <subcellularLocation>
        <location evidence="1">Cell membrane</location>
        <topology evidence="1">Multi-pass membrane protein</topology>
    </subcellularLocation>
</comment>
<feature type="transmembrane region" description="Helical" evidence="8">
    <location>
        <begin position="86"/>
        <end position="108"/>
    </location>
</feature>
<feature type="transmembrane region" description="Helical" evidence="8">
    <location>
        <begin position="312"/>
        <end position="330"/>
    </location>
</feature>
<evidence type="ECO:0000313" key="10">
    <source>
        <dbReference type="Proteomes" id="UP000184164"/>
    </source>
</evidence>
<dbReference type="STRING" id="1484053.SAMN05444274_10871"/>
<keyword evidence="4 9" id="KW-0808">Transferase</keyword>
<name>A0A1M5E3L6_9BACT</name>
<dbReference type="InterPro" id="IPR050297">
    <property type="entry name" value="LipidA_mod_glycosyltrf_83"/>
</dbReference>
<dbReference type="AlphaFoldDB" id="A0A1M5E3L6"/>
<dbReference type="OrthoDB" id="661429at2"/>
<dbReference type="Proteomes" id="UP000184164">
    <property type="component" value="Unassembled WGS sequence"/>
</dbReference>
<keyword evidence="6 8" id="KW-1133">Transmembrane helix</keyword>
<feature type="transmembrane region" description="Helical" evidence="8">
    <location>
        <begin position="288"/>
        <end position="306"/>
    </location>
</feature>
<evidence type="ECO:0000256" key="3">
    <source>
        <dbReference type="ARBA" id="ARBA00022676"/>
    </source>
</evidence>
<evidence type="ECO:0000256" key="8">
    <source>
        <dbReference type="SAM" id="Phobius"/>
    </source>
</evidence>
<keyword evidence="7 8" id="KW-0472">Membrane</keyword>
<feature type="transmembrane region" description="Helical" evidence="8">
    <location>
        <begin position="114"/>
        <end position="132"/>
    </location>
</feature>
<evidence type="ECO:0000256" key="5">
    <source>
        <dbReference type="ARBA" id="ARBA00022692"/>
    </source>
</evidence>